<feature type="transmembrane region" description="Helical" evidence="2">
    <location>
        <begin position="667"/>
        <end position="688"/>
    </location>
</feature>
<reference evidence="3" key="1">
    <citation type="submission" date="2021-01" db="EMBL/GenBank/DDBJ databases">
        <authorList>
            <consortium name="Genoscope - CEA"/>
            <person name="William W."/>
        </authorList>
    </citation>
    <scope>NUCLEOTIDE SEQUENCE</scope>
</reference>
<feature type="transmembrane region" description="Helical" evidence="2">
    <location>
        <begin position="1361"/>
        <end position="1384"/>
    </location>
</feature>
<feature type="region of interest" description="Disordered" evidence="1">
    <location>
        <begin position="1645"/>
        <end position="1665"/>
    </location>
</feature>
<feature type="transmembrane region" description="Helical" evidence="2">
    <location>
        <begin position="139"/>
        <end position="158"/>
    </location>
</feature>
<feature type="transmembrane region" description="Helical" evidence="2">
    <location>
        <begin position="548"/>
        <end position="572"/>
    </location>
</feature>
<evidence type="ECO:0000256" key="1">
    <source>
        <dbReference type="SAM" id="MobiDB-lite"/>
    </source>
</evidence>
<comment type="caution">
    <text evidence="3">The sequence shown here is derived from an EMBL/GenBank/DDBJ whole genome shotgun (WGS) entry which is preliminary data.</text>
</comment>
<feature type="transmembrane region" description="Helical" evidence="2">
    <location>
        <begin position="1520"/>
        <end position="1537"/>
    </location>
</feature>
<feature type="transmembrane region" description="Helical" evidence="2">
    <location>
        <begin position="1575"/>
        <end position="1596"/>
    </location>
</feature>
<feature type="transmembrane region" description="Helical" evidence="2">
    <location>
        <begin position="437"/>
        <end position="455"/>
    </location>
</feature>
<evidence type="ECO:0000313" key="4">
    <source>
        <dbReference type="Proteomes" id="UP000688137"/>
    </source>
</evidence>
<gene>
    <name evidence="3" type="ORF">PPRIM_AZ9-3.1.T0080522</name>
</gene>
<feature type="transmembrane region" description="Helical" evidence="2">
    <location>
        <begin position="1494"/>
        <end position="1514"/>
    </location>
</feature>
<feature type="transmembrane region" description="Helical" evidence="2">
    <location>
        <begin position="338"/>
        <end position="357"/>
    </location>
</feature>
<feature type="transmembrane region" description="Helical" evidence="2">
    <location>
        <begin position="101"/>
        <end position="119"/>
    </location>
</feature>
<feature type="transmembrane region" description="Helical" evidence="2">
    <location>
        <begin position="165"/>
        <end position="186"/>
    </location>
</feature>
<dbReference type="Proteomes" id="UP000688137">
    <property type="component" value="Unassembled WGS sequence"/>
</dbReference>
<proteinExistence type="predicted"/>
<evidence type="ECO:0008006" key="5">
    <source>
        <dbReference type="Google" id="ProtNLM"/>
    </source>
</evidence>
<feature type="transmembrane region" description="Helical" evidence="2">
    <location>
        <begin position="584"/>
        <end position="604"/>
    </location>
</feature>
<accession>A0A8S1JQV3</accession>
<feature type="transmembrane region" description="Helical" evidence="2">
    <location>
        <begin position="270"/>
        <end position="290"/>
    </location>
</feature>
<keyword evidence="2" id="KW-0812">Transmembrane</keyword>
<feature type="transmembrane region" description="Helical" evidence="2">
    <location>
        <begin position="1405"/>
        <end position="1426"/>
    </location>
</feature>
<feature type="transmembrane region" description="Helical" evidence="2">
    <location>
        <begin position="369"/>
        <end position="394"/>
    </location>
</feature>
<feature type="transmembrane region" description="Helical" evidence="2">
    <location>
        <begin position="638"/>
        <end position="661"/>
    </location>
</feature>
<keyword evidence="2" id="KW-0472">Membrane</keyword>
<feature type="transmembrane region" description="Helical" evidence="2">
    <location>
        <begin position="1549"/>
        <end position="1569"/>
    </location>
</feature>
<sequence length="1706" mass="198126">MNQTNSNNDSQIVQNEDDQNTLLEQNKFPQIEKSFFINQIEYKYQGPDHPQIAELLELLDEKQRKPLSNQTLESIRQKILYYEQKFNQNCTFMDNMFQISFYYILTIIVYMSIYFTYLTSVISLKSDDIIVKNSTKLNIVQQLPEFGFMITSFTLLIIIIKNQILLLLLFFFGCIIPGFYLFYVFLDVFNINKSAIDYDMVLLLSALIVSNLNGIIVSVLQQIVESMYNQLAGALFSSGWCLFIIYLLGFLIFTYVIGLEIITAEKVINYIINSLYIPIFVSIIFSYFMINTRLFDWPAGIIKTALDRIKIKILKQQIQKEEQKSQLLVQITTFMSKFVIYSIGAAYITMEIIFYILLASELKQTKVNYTAIITLSLELIIIPLYLFLGVFISVSDRKPQYTYLAVPLVIGAPIIFGFLKLGDYLQYEKDITNFTEILYYCPLFVNILWLSLTLMGLDKRRLFINSLGFVCFFIAIPIGVFIPLYNLYQYSSLQIIAYIFIVIGMIVLLMVLCYFFFQSLKTIKRAKELADQIIPTFDEFKYYNLTDLAFCINSVCFLISYFIISYFFWYIFDQNNTATVTEGATMFAIMAITPTIFVLINIALGHRSLEITYEFAQDIKELQKLEELKNRKRIQKRFYQNTAVCCGILVPLGLFIPISLITSNERASIFFEALAIGVPVCFLIYKFLVTIKNHSITFEDFFQPFVSSLLWCCVIFPFGVIVPTMAVYFNNADSTFQYFAQGAVGLGLFVCMIGVTGTSLFLSLLLNREEFERKKREILKRVMEMLKENHVLSDISVVGILYMKYLNKLQIIYTKLNTIKNQTQKKKQKQEDFKQLKKILIENLIQGEPINVIKYDGPELEYDHKLVSKNVYQEYLTLLEQELLDKQKNIIQEQELTGFKKYLMDCLCCRCGLEEMNQLENQKNVEIIKLRDLYSIDEDTGQKMNDLIPQFTSIYKIAEETDTLIKKIEFQPEDKQIIYRQKYKPIQEIKSEKTDSLSQIQIKKLNDKALGNIKSSDQYYSLQSSDQMISEFMHEVFMEFANNDQGLEPSICFADLQQFCRMTELHFDLIDYEKYAKTIWINQTYSLNEVQFAGLIKGMIKDYNGDLFDNLKQLVLDHIYPQLITSMKTLMINFKYSNKKVLQNNKNQDNPFLRQNFISNVVQTEFSKFDAIKVKQIYQEEINNQSRINQNNTDNKVAKLSKKQKEQQYQQGKQEIETAYAQKLPCHKRCCYSCNDWFRVNIIEKYFPNLAAAQPKPKIEKKPILDQKRQKMPDWKIVSKLTIDILFEATEEYEKNLANLQQKSIEFKPTSSNILALIFKIYDMYSLASVAYNPQVGWFGSTSVSGSDTISGSAFYDSYAFFFYFSLGVSILYGLLGSLSLDAVQKNTFGQDENGNVARFPHIQFILPRVISILSGFFMTVMRTFMDAYICDYSNLPYKFARETSTECLTTYHYIYMGLGLIGVGIYYPLSTYLQPTFQFSDHSLDLKFKSTYIIIYVQAKLLIMGLSSFFNTLDSSFEYQMLFSIGILIIVLGFHIKMEPCFVKWFNIIEQMLILIIIFIYTGAVIIMMTGNNVIGIIFTAVAITIGFLAIAIYLKRSVIRSVTIQKVTPQDNLPIIELKPIPEEDRLNIYDLIAESQFAQQQQKKTKKKTNENPDYKDQYPNLDMTVGDNINRSSNLDELVKVKDEINMEPILVNKSNLSKLRL</sequence>
<feature type="transmembrane region" description="Helical" evidence="2">
    <location>
        <begin position="495"/>
        <end position="517"/>
    </location>
</feature>
<feature type="transmembrane region" description="Helical" evidence="2">
    <location>
        <begin position="1454"/>
        <end position="1474"/>
    </location>
</feature>
<feature type="transmembrane region" description="Helical" evidence="2">
    <location>
        <begin position="198"/>
        <end position="220"/>
    </location>
</feature>
<protein>
    <recommendedName>
        <fullName evidence="5">Transmembrane protein</fullName>
    </recommendedName>
</protein>
<dbReference type="OMA" id="FHIKMEP"/>
<feature type="transmembrane region" description="Helical" evidence="2">
    <location>
        <begin position="742"/>
        <end position="766"/>
    </location>
</feature>
<feature type="transmembrane region" description="Helical" evidence="2">
    <location>
        <begin position="709"/>
        <end position="730"/>
    </location>
</feature>
<organism evidence="3 4">
    <name type="scientific">Paramecium primaurelia</name>
    <dbReference type="NCBI Taxonomy" id="5886"/>
    <lineage>
        <taxon>Eukaryota</taxon>
        <taxon>Sar</taxon>
        <taxon>Alveolata</taxon>
        <taxon>Ciliophora</taxon>
        <taxon>Intramacronucleata</taxon>
        <taxon>Oligohymenophorea</taxon>
        <taxon>Peniculida</taxon>
        <taxon>Parameciidae</taxon>
        <taxon>Paramecium</taxon>
    </lineage>
</organism>
<dbReference type="EMBL" id="CAJJDM010000004">
    <property type="protein sequence ID" value="CAD8044953.1"/>
    <property type="molecule type" value="Genomic_DNA"/>
</dbReference>
<evidence type="ECO:0000313" key="3">
    <source>
        <dbReference type="EMBL" id="CAD8044953.1"/>
    </source>
</evidence>
<keyword evidence="2" id="KW-1133">Transmembrane helix</keyword>
<name>A0A8S1JQV3_PARPR</name>
<feature type="compositionally biased region" description="Basic and acidic residues" evidence="1">
    <location>
        <begin position="1651"/>
        <end position="1660"/>
    </location>
</feature>
<feature type="transmembrane region" description="Helical" evidence="2">
    <location>
        <begin position="232"/>
        <end position="258"/>
    </location>
</feature>
<feature type="transmembrane region" description="Helical" evidence="2">
    <location>
        <begin position="462"/>
        <end position="483"/>
    </location>
</feature>
<keyword evidence="4" id="KW-1185">Reference proteome</keyword>
<evidence type="ECO:0000256" key="2">
    <source>
        <dbReference type="SAM" id="Phobius"/>
    </source>
</evidence>
<feature type="transmembrane region" description="Helical" evidence="2">
    <location>
        <begin position="401"/>
        <end position="422"/>
    </location>
</feature>